<name>A0A5B0KV55_9PROT</name>
<evidence type="ECO:0000313" key="3">
    <source>
        <dbReference type="Proteomes" id="UP000325333"/>
    </source>
</evidence>
<organism evidence="2 3">
    <name type="scientific">Azospirillum argentinense</name>
    <dbReference type="NCBI Taxonomy" id="2970906"/>
    <lineage>
        <taxon>Bacteria</taxon>
        <taxon>Pseudomonadati</taxon>
        <taxon>Pseudomonadota</taxon>
        <taxon>Alphaproteobacteria</taxon>
        <taxon>Rhodospirillales</taxon>
        <taxon>Azospirillaceae</taxon>
        <taxon>Azospirillum</taxon>
    </lineage>
</organism>
<comment type="caution">
    <text evidence="2">The sequence shown here is derived from an EMBL/GenBank/DDBJ whole genome shotgun (WGS) entry which is preliminary data.</text>
</comment>
<dbReference type="AlphaFoldDB" id="A0A5B0KV55"/>
<gene>
    <name evidence="2" type="ORF">FH063_004821</name>
</gene>
<dbReference type="EMBL" id="VEWN01000005">
    <property type="protein sequence ID" value="KAA1055846.1"/>
    <property type="molecule type" value="Genomic_DNA"/>
</dbReference>
<sequence>MAFLKWAAALVSRSAACPSCPSQSKRCAKIKSEESQRSDEARGSESARQGRNPCAKIRTSRPLVAAQHGLRTVG</sequence>
<proteinExistence type="predicted"/>
<evidence type="ECO:0000313" key="2">
    <source>
        <dbReference type="EMBL" id="KAA1055846.1"/>
    </source>
</evidence>
<dbReference type="Proteomes" id="UP000325333">
    <property type="component" value="Unassembled WGS sequence"/>
</dbReference>
<evidence type="ECO:0000256" key="1">
    <source>
        <dbReference type="SAM" id="MobiDB-lite"/>
    </source>
</evidence>
<feature type="region of interest" description="Disordered" evidence="1">
    <location>
        <begin position="28"/>
        <end position="74"/>
    </location>
</feature>
<accession>A0A5B0KV55</accession>
<protein>
    <submittedName>
        <fullName evidence="2">Uncharacterized protein</fullName>
    </submittedName>
</protein>
<feature type="compositionally biased region" description="Basic and acidic residues" evidence="1">
    <location>
        <begin position="30"/>
        <end position="45"/>
    </location>
</feature>
<reference evidence="2 3" key="1">
    <citation type="submission" date="2019-07" db="EMBL/GenBank/DDBJ databases">
        <title>Genome sequencing of the stress-tolerant strain Azospirillum brasilense Az19.</title>
        <authorList>
            <person name="Maroniche G.A."/>
            <person name="Garcia J.E."/>
            <person name="Pagnussat L."/>
            <person name="Amenta M."/>
            <person name="Creus C.M."/>
        </authorList>
    </citation>
    <scope>NUCLEOTIDE SEQUENCE [LARGE SCALE GENOMIC DNA]</scope>
    <source>
        <strain evidence="2 3">Az19</strain>
    </source>
</reference>